<proteinExistence type="predicted"/>
<evidence type="ECO:0000313" key="2">
    <source>
        <dbReference type="Proteomes" id="UP001500469"/>
    </source>
</evidence>
<keyword evidence="2" id="KW-1185">Reference proteome</keyword>
<gene>
    <name evidence="1" type="ORF">GCM10009119_41040</name>
</gene>
<comment type="caution">
    <text evidence="1">The sequence shown here is derived from an EMBL/GenBank/DDBJ whole genome shotgun (WGS) entry which is preliminary data.</text>
</comment>
<reference evidence="1 2" key="1">
    <citation type="journal article" date="2019" name="Int. J. Syst. Evol. Microbiol.">
        <title>The Global Catalogue of Microorganisms (GCM) 10K type strain sequencing project: providing services to taxonomists for standard genome sequencing and annotation.</title>
        <authorList>
            <consortium name="The Broad Institute Genomics Platform"/>
            <consortium name="The Broad Institute Genome Sequencing Center for Infectious Disease"/>
            <person name="Wu L."/>
            <person name="Ma J."/>
        </authorList>
    </citation>
    <scope>NUCLEOTIDE SEQUENCE [LARGE SCALE GENOMIC DNA]</scope>
    <source>
        <strain evidence="1 2">JCM 16112</strain>
    </source>
</reference>
<evidence type="ECO:0000313" key="1">
    <source>
        <dbReference type="EMBL" id="GAA0881134.1"/>
    </source>
</evidence>
<organism evidence="1 2">
    <name type="scientific">Algoriphagus jejuensis</name>
    <dbReference type="NCBI Taxonomy" id="419934"/>
    <lineage>
        <taxon>Bacteria</taxon>
        <taxon>Pseudomonadati</taxon>
        <taxon>Bacteroidota</taxon>
        <taxon>Cytophagia</taxon>
        <taxon>Cytophagales</taxon>
        <taxon>Cyclobacteriaceae</taxon>
        <taxon>Algoriphagus</taxon>
    </lineage>
</organism>
<accession>A0ABN1N599</accession>
<protein>
    <submittedName>
        <fullName evidence="1">Uncharacterized protein</fullName>
    </submittedName>
</protein>
<dbReference type="Proteomes" id="UP001500469">
    <property type="component" value="Unassembled WGS sequence"/>
</dbReference>
<dbReference type="EMBL" id="BAAAFI010000048">
    <property type="protein sequence ID" value="GAA0881134.1"/>
    <property type="molecule type" value="Genomic_DNA"/>
</dbReference>
<sequence length="110" mass="12567">MKKNDGVVMVKILSPIDLLKYFALRDLFGKKNHGNLWEETLNAQLMEKQENGKEKNPASEEAGSYFPAQDLYKSQFALFPLDRSRWLGRDIVHDAIHPFDAVDDLVGNFA</sequence>
<name>A0ABN1N599_9BACT</name>